<dbReference type="Proteomes" id="UP000238523">
    <property type="component" value="Chromosome"/>
</dbReference>
<evidence type="ECO:0000313" key="2">
    <source>
        <dbReference type="EMBL" id="AUW44366.1"/>
    </source>
</evidence>
<feature type="region of interest" description="Disordered" evidence="1">
    <location>
        <begin position="48"/>
        <end position="74"/>
    </location>
</feature>
<evidence type="ECO:0000256" key="1">
    <source>
        <dbReference type="SAM" id="MobiDB-lite"/>
    </source>
</evidence>
<organism evidence="2 3">
    <name type="scientific">Rhizobium leguminosarum</name>
    <dbReference type="NCBI Taxonomy" id="384"/>
    <lineage>
        <taxon>Bacteria</taxon>
        <taxon>Pseudomonadati</taxon>
        <taxon>Pseudomonadota</taxon>
        <taxon>Alphaproteobacteria</taxon>
        <taxon>Hyphomicrobiales</taxon>
        <taxon>Rhizobiaceae</taxon>
        <taxon>Rhizobium/Agrobacterium group</taxon>
        <taxon>Rhizobium</taxon>
    </lineage>
</organism>
<name>A0A2K9Z811_RHILE</name>
<evidence type="ECO:0000313" key="3">
    <source>
        <dbReference type="Proteomes" id="UP000238523"/>
    </source>
</evidence>
<reference evidence="2 3" key="1">
    <citation type="submission" date="2017-11" db="EMBL/GenBank/DDBJ databases">
        <title>Complete genome of Rhizobium leguminosarum Norway, an ineffective micro-symbiont.</title>
        <authorList>
            <person name="Hoffrichter A."/>
            <person name="Liang J."/>
            <person name="Brachmann A."/>
            <person name="Marin M."/>
        </authorList>
    </citation>
    <scope>NUCLEOTIDE SEQUENCE [LARGE SCALE GENOMIC DNA]</scope>
    <source>
        <strain evidence="2 3">Norway</strain>
    </source>
</reference>
<dbReference type="AlphaFoldDB" id="A0A2K9Z811"/>
<gene>
    <name evidence="2" type="ORF">CUJ84_Chr004043</name>
</gene>
<sequence>MGRDEWLDPGCRQADEGATRQNLSFACAQDVTPLRAPICPSGIFSPVGRSGKMPHAPNQILSNEGQNKLKAARG</sequence>
<accession>A0A2K9Z811</accession>
<proteinExistence type="predicted"/>
<dbReference type="EMBL" id="CP025012">
    <property type="protein sequence ID" value="AUW44366.1"/>
    <property type="molecule type" value="Genomic_DNA"/>
</dbReference>
<protein>
    <submittedName>
        <fullName evidence="2">Uncharacterized protein</fullName>
    </submittedName>
</protein>